<proteinExistence type="predicted"/>
<organism evidence="2 3">
    <name type="scientific">Urochloa decumbens</name>
    <dbReference type="NCBI Taxonomy" id="240449"/>
    <lineage>
        <taxon>Eukaryota</taxon>
        <taxon>Viridiplantae</taxon>
        <taxon>Streptophyta</taxon>
        <taxon>Embryophyta</taxon>
        <taxon>Tracheophyta</taxon>
        <taxon>Spermatophyta</taxon>
        <taxon>Magnoliopsida</taxon>
        <taxon>Liliopsida</taxon>
        <taxon>Poales</taxon>
        <taxon>Poaceae</taxon>
        <taxon>PACMAD clade</taxon>
        <taxon>Panicoideae</taxon>
        <taxon>Panicodae</taxon>
        <taxon>Paniceae</taxon>
        <taxon>Melinidinae</taxon>
        <taxon>Urochloa</taxon>
    </lineage>
</organism>
<evidence type="ECO:0008006" key="4">
    <source>
        <dbReference type="Google" id="ProtNLM"/>
    </source>
</evidence>
<protein>
    <recommendedName>
        <fullName evidence="4">Secreted protein</fullName>
    </recommendedName>
</protein>
<dbReference type="AlphaFoldDB" id="A0ABC9BKA6"/>
<accession>A0ABC9BKA6</accession>
<keyword evidence="1" id="KW-0732">Signal</keyword>
<dbReference type="EMBL" id="OZ075136">
    <property type="protein sequence ID" value="CAL5002623.1"/>
    <property type="molecule type" value="Genomic_DNA"/>
</dbReference>
<keyword evidence="3" id="KW-1185">Reference proteome</keyword>
<evidence type="ECO:0000313" key="2">
    <source>
        <dbReference type="EMBL" id="CAL5002623.1"/>
    </source>
</evidence>
<sequence>MRPPTAKALVATTLSALLILLLFVLLVCTSSSSASPHHLQPSVMRSRRLLSSMQCRDASSCSMPVSGHSRFFKAPATVFESLKKMPKSSSNPSHN</sequence>
<evidence type="ECO:0000256" key="1">
    <source>
        <dbReference type="SAM" id="SignalP"/>
    </source>
</evidence>
<dbReference type="Proteomes" id="UP001497457">
    <property type="component" value="Chromosome 26rd"/>
</dbReference>
<reference evidence="2" key="1">
    <citation type="submission" date="2024-10" db="EMBL/GenBank/DDBJ databases">
        <authorList>
            <person name="Ryan C."/>
        </authorList>
    </citation>
    <scope>NUCLEOTIDE SEQUENCE [LARGE SCALE GENOMIC DNA]</scope>
</reference>
<name>A0ABC9BKA6_9POAL</name>
<feature type="signal peptide" evidence="1">
    <location>
        <begin position="1"/>
        <end position="34"/>
    </location>
</feature>
<feature type="chain" id="PRO_5044846015" description="Secreted protein" evidence="1">
    <location>
        <begin position="35"/>
        <end position="95"/>
    </location>
</feature>
<gene>
    <name evidence="2" type="ORF">URODEC1_LOCUS66036</name>
</gene>
<evidence type="ECO:0000313" key="3">
    <source>
        <dbReference type="Proteomes" id="UP001497457"/>
    </source>
</evidence>